<keyword evidence="1" id="KW-0812">Transmembrane</keyword>
<gene>
    <name evidence="2" type="ORF">LKD70_10755</name>
</gene>
<protein>
    <recommendedName>
        <fullName evidence="4">DUF3784 domain-containing protein</fullName>
    </recommendedName>
</protein>
<comment type="caution">
    <text evidence="2">The sequence shown here is derived from an EMBL/GenBank/DDBJ whole genome shotgun (WGS) entry which is preliminary data.</text>
</comment>
<sequence length="115" mass="12822">MGDSIWGLVSAFAFCLGAYAIYSFIVMKTRGLINTGFLLGKNYAGKRCKDKEAYMKRAGIALLVLGITGIVFGVVDFIHLFVIPMSAVDNVVLFLFFVVLLWFGGYTTKLKKTYW</sequence>
<feature type="transmembrane region" description="Helical" evidence="1">
    <location>
        <begin position="6"/>
        <end position="25"/>
    </location>
</feature>
<feature type="transmembrane region" description="Helical" evidence="1">
    <location>
        <begin position="59"/>
        <end position="81"/>
    </location>
</feature>
<dbReference type="EMBL" id="JAJEQX010000018">
    <property type="protein sequence ID" value="MCC2254891.1"/>
    <property type="molecule type" value="Genomic_DNA"/>
</dbReference>
<keyword evidence="1" id="KW-1133">Transmembrane helix</keyword>
<dbReference type="Proteomes" id="UP001198151">
    <property type="component" value="Unassembled WGS sequence"/>
</dbReference>
<feature type="transmembrane region" description="Helical" evidence="1">
    <location>
        <begin position="87"/>
        <end position="106"/>
    </location>
</feature>
<evidence type="ECO:0000256" key="1">
    <source>
        <dbReference type="SAM" id="Phobius"/>
    </source>
</evidence>
<evidence type="ECO:0008006" key="4">
    <source>
        <dbReference type="Google" id="ProtNLM"/>
    </source>
</evidence>
<keyword evidence="3" id="KW-1185">Reference proteome</keyword>
<proteinExistence type="predicted"/>
<name>A0ABS8FXX3_9FIRM</name>
<dbReference type="RefSeq" id="WP_227708027.1">
    <property type="nucleotide sequence ID" value="NZ_JAJEQX010000018.1"/>
</dbReference>
<accession>A0ABS8FXX3</accession>
<evidence type="ECO:0000313" key="2">
    <source>
        <dbReference type="EMBL" id="MCC2254891.1"/>
    </source>
</evidence>
<keyword evidence="1" id="KW-0472">Membrane</keyword>
<organism evidence="2 3">
    <name type="scientific">Ruminococcus turbiniformis</name>
    <dbReference type="NCBI Taxonomy" id="2881258"/>
    <lineage>
        <taxon>Bacteria</taxon>
        <taxon>Bacillati</taxon>
        <taxon>Bacillota</taxon>
        <taxon>Clostridia</taxon>
        <taxon>Eubacteriales</taxon>
        <taxon>Oscillospiraceae</taxon>
        <taxon>Ruminococcus</taxon>
    </lineage>
</organism>
<reference evidence="2 3" key="1">
    <citation type="submission" date="2021-10" db="EMBL/GenBank/DDBJ databases">
        <title>Anaerobic single-cell dispensing facilitates the cultivation of human gut bacteria.</title>
        <authorList>
            <person name="Afrizal A."/>
        </authorList>
    </citation>
    <scope>NUCLEOTIDE SEQUENCE [LARGE SCALE GENOMIC DNA]</scope>
    <source>
        <strain evidence="2 3">CLA-AA-H200</strain>
    </source>
</reference>
<evidence type="ECO:0000313" key="3">
    <source>
        <dbReference type="Proteomes" id="UP001198151"/>
    </source>
</evidence>